<sequence length="179" mass="18707">MTLTPPTAEFGLATNMSAPSEHAAPTTTSGAAVDTNQREDTGAEPKAPANVESSADTTSGAAPEEGYPEQTHAGKLGYGPQYPTGSGISDILKAKEEVIKGKLKHDPALVQQGHDRRNGTLAERRREYDAQHADDEDPFAQPDDGKKPTKAEGEEEAKAARESGHAVSDDAATAGTKAE</sequence>
<gene>
    <name evidence="2" type="ORF">Rhopal_004278-T1</name>
</gene>
<feature type="compositionally biased region" description="Basic and acidic residues" evidence="1">
    <location>
        <begin position="143"/>
        <end position="168"/>
    </location>
</feature>
<organism evidence="2 3">
    <name type="scientific">Rhodotorula paludigena</name>
    <dbReference type="NCBI Taxonomy" id="86838"/>
    <lineage>
        <taxon>Eukaryota</taxon>
        <taxon>Fungi</taxon>
        <taxon>Dikarya</taxon>
        <taxon>Basidiomycota</taxon>
        <taxon>Pucciniomycotina</taxon>
        <taxon>Microbotryomycetes</taxon>
        <taxon>Sporidiobolales</taxon>
        <taxon>Sporidiobolaceae</taxon>
        <taxon>Rhodotorula</taxon>
    </lineage>
</organism>
<reference evidence="2 3" key="1">
    <citation type="submission" date="2021-12" db="EMBL/GenBank/DDBJ databases">
        <title>High titer production of polyol ester of fatty acids by Rhodotorula paludigena BS15 towards product separation-free biomass refinery.</title>
        <authorList>
            <person name="Mano J."/>
            <person name="Ono H."/>
            <person name="Tanaka T."/>
            <person name="Naito K."/>
            <person name="Sushida H."/>
            <person name="Ike M."/>
            <person name="Tokuyasu K."/>
            <person name="Kitaoka M."/>
        </authorList>
    </citation>
    <scope>NUCLEOTIDE SEQUENCE [LARGE SCALE GENOMIC DNA]</scope>
    <source>
        <strain evidence="2 3">BS15</strain>
    </source>
</reference>
<dbReference type="EMBL" id="BQKY01000008">
    <property type="protein sequence ID" value="GJN91259.1"/>
    <property type="molecule type" value="Genomic_DNA"/>
</dbReference>
<evidence type="ECO:0000313" key="2">
    <source>
        <dbReference type="EMBL" id="GJN91259.1"/>
    </source>
</evidence>
<name>A0AAV5GMV7_9BASI</name>
<comment type="caution">
    <text evidence="2">The sequence shown here is derived from an EMBL/GenBank/DDBJ whole genome shotgun (WGS) entry which is preliminary data.</text>
</comment>
<feature type="region of interest" description="Disordered" evidence="1">
    <location>
        <begin position="103"/>
        <end position="179"/>
    </location>
</feature>
<dbReference type="AlphaFoldDB" id="A0AAV5GMV7"/>
<feature type="region of interest" description="Disordered" evidence="1">
    <location>
        <begin position="1"/>
        <end position="89"/>
    </location>
</feature>
<keyword evidence="3" id="KW-1185">Reference proteome</keyword>
<evidence type="ECO:0000313" key="3">
    <source>
        <dbReference type="Proteomes" id="UP001342314"/>
    </source>
</evidence>
<dbReference type="Proteomes" id="UP001342314">
    <property type="component" value="Unassembled WGS sequence"/>
</dbReference>
<feature type="compositionally biased region" description="Basic and acidic residues" evidence="1">
    <location>
        <begin position="103"/>
        <end position="133"/>
    </location>
</feature>
<evidence type="ECO:0000256" key="1">
    <source>
        <dbReference type="SAM" id="MobiDB-lite"/>
    </source>
</evidence>
<accession>A0AAV5GMV7</accession>
<feature type="compositionally biased region" description="Polar residues" evidence="1">
    <location>
        <begin position="51"/>
        <end position="60"/>
    </location>
</feature>
<protein>
    <recommendedName>
        <fullName evidence="4">Proteophosphoglycan ppg4</fullName>
    </recommendedName>
</protein>
<proteinExistence type="predicted"/>
<evidence type="ECO:0008006" key="4">
    <source>
        <dbReference type="Google" id="ProtNLM"/>
    </source>
</evidence>